<feature type="signal peptide" evidence="9">
    <location>
        <begin position="1"/>
        <end position="23"/>
    </location>
</feature>
<keyword evidence="8 11" id="KW-0413">Isomerase</keyword>
<dbReference type="SUPFAM" id="SSF54534">
    <property type="entry name" value="FKBP-like"/>
    <property type="match status" value="1"/>
</dbReference>
<evidence type="ECO:0000256" key="1">
    <source>
        <dbReference type="ARBA" id="ARBA00000971"/>
    </source>
</evidence>
<dbReference type="EMBL" id="RPEM01000006">
    <property type="protein sequence ID" value="TGD43196.1"/>
    <property type="molecule type" value="Genomic_DNA"/>
</dbReference>
<dbReference type="PANTHER" id="PTHR47245:SF2">
    <property type="entry name" value="PEPTIDYL-PROLYL CIS-TRANS ISOMERASE HP_0175-RELATED"/>
    <property type="match status" value="1"/>
</dbReference>
<evidence type="ECO:0000256" key="9">
    <source>
        <dbReference type="SAM" id="SignalP"/>
    </source>
</evidence>
<sequence>MTKWTGFLASCAVLAVLSGPALAQDTTADTIVATVNGTDITLGHMIALRESLPQQYQALPDDVLFSGILDQLIQQTALEQSVTDIAKRDQLALENDRRGYISGVTLQEVVAGAITDEALQAAYDAKFANATPATEYNAAHILVDSAEKAAELKAQLDGGADFAELARTNSTDVGSGTNGGDLGWFGPGMMVKPFEDAVIAAEIGQVTAPVQSDFGFHLILVKETRVAAAPSLDDTRDELAAEIERTTVEAHIKTLTDAAEITRPGEGLDPTLLRDATLLDN</sequence>
<dbReference type="EC" id="5.2.1.8" evidence="3"/>
<evidence type="ECO:0000256" key="3">
    <source>
        <dbReference type="ARBA" id="ARBA00013194"/>
    </source>
</evidence>
<name>A0ABY2KPC9_9RHOB</name>
<evidence type="ECO:0000259" key="10">
    <source>
        <dbReference type="PROSITE" id="PS50198"/>
    </source>
</evidence>
<comment type="catalytic activity">
    <reaction evidence="1">
        <text>[protein]-peptidylproline (omega=180) = [protein]-peptidylproline (omega=0)</text>
        <dbReference type="Rhea" id="RHEA:16237"/>
        <dbReference type="Rhea" id="RHEA-COMP:10747"/>
        <dbReference type="Rhea" id="RHEA-COMP:10748"/>
        <dbReference type="ChEBI" id="CHEBI:83833"/>
        <dbReference type="ChEBI" id="CHEBI:83834"/>
        <dbReference type="EC" id="5.2.1.8"/>
    </reaction>
</comment>
<keyword evidence="12" id="KW-1185">Reference proteome</keyword>
<feature type="chain" id="PRO_5045817403" description="Parvulin-like PPIase" evidence="9">
    <location>
        <begin position="24"/>
        <end position="281"/>
    </location>
</feature>
<evidence type="ECO:0000313" key="11">
    <source>
        <dbReference type="EMBL" id="TGD43196.1"/>
    </source>
</evidence>
<dbReference type="InterPro" id="IPR046357">
    <property type="entry name" value="PPIase_dom_sf"/>
</dbReference>
<reference evidence="11 12" key="1">
    <citation type="submission" date="2018-11" db="EMBL/GenBank/DDBJ databases">
        <title>Tabrizicola sp. isolated from sediment of alpine lake.</title>
        <authorList>
            <person name="Liu Z."/>
        </authorList>
    </citation>
    <scope>NUCLEOTIDE SEQUENCE [LARGE SCALE GENOMIC DNA]</scope>
    <source>
        <strain evidence="11 12">DRYC-M-16</strain>
    </source>
</reference>
<evidence type="ECO:0000256" key="7">
    <source>
        <dbReference type="ARBA" id="ARBA00031484"/>
    </source>
</evidence>
<evidence type="ECO:0000256" key="2">
    <source>
        <dbReference type="ARBA" id="ARBA00007656"/>
    </source>
</evidence>
<dbReference type="SUPFAM" id="SSF109998">
    <property type="entry name" value="Triger factor/SurA peptide-binding domain-like"/>
    <property type="match status" value="1"/>
</dbReference>
<evidence type="ECO:0000256" key="5">
    <source>
        <dbReference type="ARBA" id="ARBA00023110"/>
    </source>
</evidence>
<protein>
    <recommendedName>
        <fullName evidence="4">Parvulin-like PPIase</fullName>
        <ecNumber evidence="3">5.2.1.8</ecNumber>
    </recommendedName>
    <alternativeName>
        <fullName evidence="6">Peptidyl-prolyl cis-trans isomerase plp</fullName>
    </alternativeName>
    <alternativeName>
        <fullName evidence="7">Rotamase plp</fullName>
    </alternativeName>
</protein>
<dbReference type="InterPro" id="IPR000297">
    <property type="entry name" value="PPIase_PpiC"/>
</dbReference>
<proteinExistence type="inferred from homology"/>
<gene>
    <name evidence="11" type="ORF">EEB11_10245</name>
</gene>
<dbReference type="InterPro" id="IPR023058">
    <property type="entry name" value="PPIase_PpiC_CS"/>
</dbReference>
<dbReference type="Proteomes" id="UP000297741">
    <property type="component" value="Unassembled WGS sequence"/>
</dbReference>
<dbReference type="InterPro" id="IPR050245">
    <property type="entry name" value="PrsA_foldase"/>
</dbReference>
<dbReference type="PROSITE" id="PS01096">
    <property type="entry name" value="PPIC_PPIASE_1"/>
    <property type="match status" value="1"/>
</dbReference>
<accession>A0ABY2KPC9</accession>
<dbReference type="PROSITE" id="PS50198">
    <property type="entry name" value="PPIC_PPIASE_2"/>
    <property type="match status" value="1"/>
</dbReference>
<organism evidence="11 12">
    <name type="scientific">Pseudotabrizicola sediminis</name>
    <dbReference type="NCBI Taxonomy" id="2486418"/>
    <lineage>
        <taxon>Bacteria</taxon>
        <taxon>Pseudomonadati</taxon>
        <taxon>Pseudomonadota</taxon>
        <taxon>Alphaproteobacteria</taxon>
        <taxon>Rhodobacterales</taxon>
        <taxon>Paracoccaceae</taxon>
        <taxon>Pseudotabrizicola</taxon>
    </lineage>
</organism>
<dbReference type="InterPro" id="IPR027304">
    <property type="entry name" value="Trigger_fact/SurA_dom_sf"/>
</dbReference>
<keyword evidence="5 8" id="KW-0697">Rotamase</keyword>
<dbReference type="Gene3D" id="3.10.50.40">
    <property type="match status" value="1"/>
</dbReference>
<comment type="caution">
    <text evidence="11">The sequence shown here is derived from an EMBL/GenBank/DDBJ whole genome shotgun (WGS) entry which is preliminary data.</text>
</comment>
<dbReference type="GO" id="GO:0016853">
    <property type="term" value="F:isomerase activity"/>
    <property type="evidence" value="ECO:0007669"/>
    <property type="project" value="UniProtKB-KW"/>
</dbReference>
<dbReference type="RefSeq" id="WP_135430982.1">
    <property type="nucleotide sequence ID" value="NZ_RPEM01000006.1"/>
</dbReference>
<dbReference type="PANTHER" id="PTHR47245">
    <property type="entry name" value="PEPTIDYLPROLYL ISOMERASE"/>
    <property type="match status" value="1"/>
</dbReference>
<feature type="domain" description="PpiC" evidence="10">
    <location>
        <begin position="133"/>
        <end position="223"/>
    </location>
</feature>
<evidence type="ECO:0000313" key="12">
    <source>
        <dbReference type="Proteomes" id="UP000297741"/>
    </source>
</evidence>
<comment type="similarity">
    <text evidence="2">Belongs to the PpiC/parvulin rotamase family.</text>
</comment>
<dbReference type="Pfam" id="PF13616">
    <property type="entry name" value="Rotamase_3"/>
    <property type="match status" value="1"/>
</dbReference>
<evidence type="ECO:0000256" key="6">
    <source>
        <dbReference type="ARBA" id="ARBA00030642"/>
    </source>
</evidence>
<evidence type="ECO:0000256" key="4">
    <source>
        <dbReference type="ARBA" id="ARBA00018370"/>
    </source>
</evidence>
<evidence type="ECO:0000256" key="8">
    <source>
        <dbReference type="PROSITE-ProRule" id="PRU00278"/>
    </source>
</evidence>
<keyword evidence="9" id="KW-0732">Signal</keyword>